<dbReference type="SUPFAM" id="SSF51306">
    <property type="entry name" value="LexA/Signal peptidase"/>
    <property type="match status" value="1"/>
</dbReference>
<reference evidence="5 6" key="1">
    <citation type="journal article" date="2019" name="Int. J. Syst. Evol. Microbiol.">
        <title>The Global Catalogue of Microorganisms (GCM) 10K type strain sequencing project: providing services to taxonomists for standard genome sequencing and annotation.</title>
        <authorList>
            <consortium name="The Broad Institute Genomics Platform"/>
            <consortium name="The Broad Institute Genome Sequencing Center for Infectious Disease"/>
            <person name="Wu L."/>
            <person name="Ma J."/>
        </authorList>
    </citation>
    <scope>NUCLEOTIDE SEQUENCE [LARGE SCALE GENOMIC DNA]</scope>
    <source>
        <strain evidence="5 6">JCM 7356</strain>
    </source>
</reference>
<keyword evidence="6" id="KW-1185">Reference proteome</keyword>
<dbReference type="NCBIfam" id="TIGR02754">
    <property type="entry name" value="sod_Ni_protease"/>
    <property type="match status" value="1"/>
</dbReference>
<sequence>MTVGRAERGGGPLPFGVVDVAGPSMRPILRDGDQVLVHYGARIRPGAVVLFRHPLRQDLLVVKRAAGRRRGGWWLMSDNPLVVTDSREYGAVPDELVLGRVLLRMRPRPAWLAPAPALERALTYGPLARLGALADRLGVHRPVSSEL</sequence>
<feature type="domain" description="Peptidase S24/S26A/S26B/S26C" evidence="4">
    <location>
        <begin position="17"/>
        <end position="81"/>
    </location>
</feature>
<comment type="subcellular location">
    <subcellularLocation>
        <location evidence="1">Endomembrane system</location>
    </subcellularLocation>
</comment>
<dbReference type="PANTHER" id="PTHR12383:SF16">
    <property type="entry name" value="MITOCHONDRIAL INNER MEMBRANE PROTEASE SUBUNIT 1"/>
    <property type="match status" value="1"/>
</dbReference>
<dbReference type="Proteomes" id="UP001500305">
    <property type="component" value="Unassembled WGS sequence"/>
</dbReference>
<dbReference type="EMBL" id="BAAATR010000021">
    <property type="protein sequence ID" value="GAA2256306.1"/>
    <property type="molecule type" value="Genomic_DNA"/>
</dbReference>
<keyword evidence="2" id="KW-0378">Hydrolase</keyword>
<name>A0ABN3EFB8_9ACTN</name>
<dbReference type="InterPro" id="IPR052064">
    <property type="entry name" value="Mito_IMP1_subunit"/>
</dbReference>
<organism evidence="5 6">
    <name type="scientific">Kitasatospora cystarginea</name>
    <dbReference type="NCBI Taxonomy" id="58350"/>
    <lineage>
        <taxon>Bacteria</taxon>
        <taxon>Bacillati</taxon>
        <taxon>Actinomycetota</taxon>
        <taxon>Actinomycetes</taxon>
        <taxon>Kitasatosporales</taxon>
        <taxon>Streptomycetaceae</taxon>
        <taxon>Kitasatospora</taxon>
    </lineage>
</organism>
<evidence type="ECO:0000256" key="2">
    <source>
        <dbReference type="ARBA" id="ARBA00022801"/>
    </source>
</evidence>
<keyword evidence="3" id="KW-0472">Membrane</keyword>
<evidence type="ECO:0000259" key="4">
    <source>
        <dbReference type="Pfam" id="PF00717"/>
    </source>
</evidence>
<evidence type="ECO:0000313" key="6">
    <source>
        <dbReference type="Proteomes" id="UP001500305"/>
    </source>
</evidence>
<gene>
    <name evidence="5" type="ORF">GCM10010430_45190</name>
</gene>
<dbReference type="Gene3D" id="2.10.109.10">
    <property type="entry name" value="Umud Fragment, subunit A"/>
    <property type="match status" value="1"/>
</dbReference>
<protein>
    <recommendedName>
        <fullName evidence="4">Peptidase S24/S26A/S26B/S26C domain-containing protein</fullName>
    </recommendedName>
</protein>
<evidence type="ECO:0000256" key="3">
    <source>
        <dbReference type="ARBA" id="ARBA00023136"/>
    </source>
</evidence>
<comment type="caution">
    <text evidence="5">The sequence shown here is derived from an EMBL/GenBank/DDBJ whole genome shotgun (WGS) entry which is preliminary data.</text>
</comment>
<dbReference type="CDD" id="cd06530">
    <property type="entry name" value="S26_SPase_I"/>
    <property type="match status" value="1"/>
</dbReference>
<dbReference type="InterPro" id="IPR019533">
    <property type="entry name" value="Peptidase_S26"/>
</dbReference>
<dbReference type="InterPro" id="IPR014124">
    <property type="entry name" value="Pept_S26A_Sod_Ni_maturase"/>
</dbReference>
<evidence type="ECO:0000313" key="5">
    <source>
        <dbReference type="EMBL" id="GAA2256306.1"/>
    </source>
</evidence>
<dbReference type="PANTHER" id="PTHR12383">
    <property type="entry name" value="PROTEASE FAMILY S26 MITOCHONDRIAL INNER MEMBRANE PROTEASE-RELATED"/>
    <property type="match status" value="1"/>
</dbReference>
<evidence type="ECO:0000256" key="1">
    <source>
        <dbReference type="ARBA" id="ARBA00004308"/>
    </source>
</evidence>
<dbReference type="Pfam" id="PF00717">
    <property type="entry name" value="Peptidase_S24"/>
    <property type="match status" value="1"/>
</dbReference>
<dbReference type="InterPro" id="IPR015927">
    <property type="entry name" value="Peptidase_S24_S26A/B/C"/>
</dbReference>
<proteinExistence type="predicted"/>
<accession>A0ABN3EFB8</accession>
<dbReference type="RefSeq" id="WP_344638294.1">
    <property type="nucleotide sequence ID" value="NZ_BAAATR010000021.1"/>
</dbReference>
<dbReference type="InterPro" id="IPR036286">
    <property type="entry name" value="LexA/Signal_pep-like_sf"/>
</dbReference>